<evidence type="ECO:0000256" key="3">
    <source>
        <dbReference type="ARBA" id="ARBA00022840"/>
    </source>
</evidence>
<dbReference type="InterPro" id="IPR013126">
    <property type="entry name" value="Hsp_70_fam"/>
</dbReference>
<dbReference type="Proteomes" id="UP001595616">
    <property type="component" value="Unassembled WGS sequence"/>
</dbReference>
<evidence type="ECO:0000313" key="5">
    <source>
        <dbReference type="Proteomes" id="UP001595616"/>
    </source>
</evidence>
<dbReference type="Gene3D" id="3.90.640.10">
    <property type="entry name" value="Actin, Chain A, domain 4"/>
    <property type="match status" value="1"/>
</dbReference>
<keyword evidence="3" id="KW-0067">ATP-binding</keyword>
<evidence type="ECO:0000313" key="4">
    <source>
        <dbReference type="EMBL" id="MFC3811710.1"/>
    </source>
</evidence>
<dbReference type="CDD" id="cd24029">
    <property type="entry name" value="ASKHA_NBD_HSP70_DnaK_HscA_HscC"/>
    <property type="match status" value="1"/>
</dbReference>
<gene>
    <name evidence="4" type="ORF">ACFOOI_13690</name>
</gene>
<dbReference type="PRINTS" id="PR00301">
    <property type="entry name" value="HEATSHOCK70"/>
</dbReference>
<dbReference type="PROSITE" id="PS00297">
    <property type="entry name" value="HSP70_1"/>
    <property type="match status" value="1"/>
</dbReference>
<evidence type="ECO:0000256" key="2">
    <source>
        <dbReference type="ARBA" id="ARBA00022741"/>
    </source>
</evidence>
<dbReference type="EMBL" id="JBHRYQ010000001">
    <property type="protein sequence ID" value="MFC3811710.1"/>
    <property type="molecule type" value="Genomic_DNA"/>
</dbReference>
<organism evidence="4 5">
    <name type="scientific">Lacihabitans lacunae</name>
    <dbReference type="NCBI Taxonomy" id="1028214"/>
    <lineage>
        <taxon>Bacteria</taxon>
        <taxon>Pseudomonadati</taxon>
        <taxon>Bacteroidota</taxon>
        <taxon>Cytophagia</taxon>
        <taxon>Cytophagales</taxon>
        <taxon>Leadbetterellaceae</taxon>
        <taxon>Lacihabitans</taxon>
    </lineage>
</organism>
<accession>A0ABV7YXE6</accession>
<reference evidence="5" key="1">
    <citation type="journal article" date="2019" name="Int. J. Syst. Evol. Microbiol.">
        <title>The Global Catalogue of Microorganisms (GCM) 10K type strain sequencing project: providing services to taxonomists for standard genome sequencing and annotation.</title>
        <authorList>
            <consortium name="The Broad Institute Genomics Platform"/>
            <consortium name="The Broad Institute Genome Sequencing Center for Infectious Disease"/>
            <person name="Wu L."/>
            <person name="Ma J."/>
        </authorList>
    </citation>
    <scope>NUCLEOTIDE SEQUENCE [LARGE SCALE GENOMIC DNA]</scope>
    <source>
        <strain evidence="5">CECT 7956</strain>
    </source>
</reference>
<comment type="caution">
    <text evidence="4">The sequence shown here is derived from an EMBL/GenBank/DDBJ whole genome shotgun (WGS) entry which is preliminary data.</text>
</comment>
<comment type="similarity">
    <text evidence="1">Belongs to the heat shock protein 70 family.</text>
</comment>
<protein>
    <submittedName>
        <fullName evidence="4">Hsp70 family protein</fullName>
    </submittedName>
</protein>
<name>A0ABV7YXE6_9BACT</name>
<keyword evidence="5" id="KW-1185">Reference proteome</keyword>
<dbReference type="PROSITE" id="PS01036">
    <property type="entry name" value="HSP70_3"/>
    <property type="match status" value="1"/>
</dbReference>
<proteinExistence type="inferred from homology"/>
<dbReference type="Pfam" id="PF00012">
    <property type="entry name" value="HSP70"/>
    <property type="match status" value="1"/>
</dbReference>
<keyword evidence="2" id="KW-0547">Nucleotide-binding</keyword>
<dbReference type="Gene3D" id="3.30.420.40">
    <property type="match status" value="2"/>
</dbReference>
<dbReference type="RefSeq" id="WP_379838549.1">
    <property type="nucleotide sequence ID" value="NZ_JBHRYQ010000001.1"/>
</dbReference>
<dbReference type="SUPFAM" id="SSF53067">
    <property type="entry name" value="Actin-like ATPase domain"/>
    <property type="match status" value="2"/>
</dbReference>
<dbReference type="PANTHER" id="PTHR19375">
    <property type="entry name" value="HEAT SHOCK PROTEIN 70KDA"/>
    <property type="match status" value="1"/>
</dbReference>
<dbReference type="InterPro" id="IPR018181">
    <property type="entry name" value="Heat_shock_70_CS"/>
</dbReference>
<evidence type="ECO:0000256" key="1">
    <source>
        <dbReference type="ARBA" id="ARBA00007381"/>
    </source>
</evidence>
<sequence>METINFGIDLGTTNSLIAKFEDGSVEIYKNPLGLKESIPSCVAFRGERIIVGDKAREWLLKDPMNVFASFKRKVGTDENYYITSQNDTISPIALSAHVLKEMKNFVHTGEVPQAVVITIPASFDTIQSNATKQAGYEAGFKEVALLQEPIAASLAFFNKHLSESKEKGKWLVYDLGGGTFDIALVGIENNEMKVIDHKGDNYLGGVDFDHLIVMDVIVPKLIRLTGNMQMTEQIKSRQKVFEKLYFVLLLKAEEAKKELSSSAFTEVEVEYELENGNIEDFVIEVTREELNAVIADKIQGTIAMILDILERNNLTKNDIEELIMIGGSTYIPYVRESVAVETGIVINTKADPTTAVVVGAAYFAGNKPKQREAEVKPKENTEDSGAIGLKFGYNKTTKDSEEYVSLSVTNFKSGCFYRISREDGGFDSGLKALTPTFGEFLLVLPNRKNVFNIRLFDEFSTPLDAVFSPIEITHGLFNLYGQPLPEDICIEVDDLSNNATKCEVVFARNSILPLTKTLYKEISKTIRKNSDDVIFINLLEGDGGQHPSTNKVIGVIEIKAEFLTNDIIKGSEVELLVEMSESRDIKVSLLLGMTNQSFNEVFSPTKRYVSALKLQDEISELRGQLRLDLDKALRNEEFEFAAQIQTKIDKVQHLYEQAKSIRNEGLTDEKYQIDEAKRKLAQQLYALGSSNTKVYRIKERFYETVELLQSWIETFQDIPDRFKEGIKELMENKHEVAKSNNYFIVEGQNAKANKLVNNVILYTPTLLISYFHIYASLSPQEYSDYRRAQTEIAKGEKAIERQNYEELRGILLSLSSLSKSDEPLEVKIKGTGLS</sequence>
<dbReference type="InterPro" id="IPR043129">
    <property type="entry name" value="ATPase_NBD"/>
</dbReference>